<evidence type="ECO:0000313" key="3">
    <source>
        <dbReference type="RefSeq" id="XP_022235142.1"/>
    </source>
</evidence>
<gene>
    <name evidence="3" type="primary">LOC111083146</name>
</gene>
<dbReference type="RefSeq" id="XP_022235142.1">
    <property type="nucleotide sequence ID" value="XM_022379434.1"/>
</dbReference>
<keyword evidence="2" id="KW-1185">Reference proteome</keyword>
<dbReference type="Proteomes" id="UP000694941">
    <property type="component" value="Unplaced"/>
</dbReference>
<dbReference type="Pfam" id="PF08385">
    <property type="entry name" value="DHC_N1"/>
    <property type="match status" value="1"/>
</dbReference>
<reference evidence="3" key="1">
    <citation type="submission" date="2025-08" db="UniProtKB">
        <authorList>
            <consortium name="RefSeq"/>
        </authorList>
    </citation>
    <scope>IDENTIFICATION</scope>
    <source>
        <tissue evidence="3">Muscle</tissue>
    </source>
</reference>
<dbReference type="InterPro" id="IPR026983">
    <property type="entry name" value="DHC"/>
</dbReference>
<feature type="domain" description="Dynein heavy chain tail" evidence="1">
    <location>
        <begin position="196"/>
        <end position="636"/>
    </location>
</feature>
<feature type="non-terminal residue" evidence="3">
    <location>
        <position position="637"/>
    </location>
</feature>
<protein>
    <submittedName>
        <fullName evidence="3">Dynein beta chain, ciliary-like</fullName>
    </submittedName>
</protein>
<dbReference type="InterPro" id="IPR013594">
    <property type="entry name" value="Dynein_heavy_tail"/>
</dbReference>
<dbReference type="GeneID" id="111083146"/>
<dbReference type="PANTHER" id="PTHR46532">
    <property type="entry name" value="MALE FERTILITY FACTOR KL5"/>
    <property type="match status" value="1"/>
</dbReference>
<organism evidence="2 3">
    <name type="scientific">Limulus polyphemus</name>
    <name type="common">Atlantic horseshoe crab</name>
    <dbReference type="NCBI Taxonomy" id="6850"/>
    <lineage>
        <taxon>Eukaryota</taxon>
        <taxon>Metazoa</taxon>
        <taxon>Ecdysozoa</taxon>
        <taxon>Arthropoda</taxon>
        <taxon>Chelicerata</taxon>
        <taxon>Merostomata</taxon>
        <taxon>Xiphosura</taxon>
        <taxon>Limulidae</taxon>
        <taxon>Limulus</taxon>
    </lineage>
</organism>
<evidence type="ECO:0000313" key="2">
    <source>
        <dbReference type="Proteomes" id="UP000694941"/>
    </source>
</evidence>
<accession>A0ABM1RUT7</accession>
<proteinExistence type="predicted"/>
<name>A0ABM1RUT7_LIMPO</name>
<sequence length="637" mass="74201">MAVATEDSDSRLEFIYSYIELSLKIKPDKWTKMLSVEDNKQLIMDFLDKADRHTLIFADSGSGQLTPLSDFPSILKAKAVYFIKHVKEAVPKENIHKALMYGDLSSSPLEQLQAVIDEVFAPILCNPQNHRRWPKVVADDIVQHVLDFQSTMFRITGQIKGKTLLPLPPGTEHLYMYDVEELSSSSLCEPKLRHLVHTIETMVIQWCHQVHGVLEHDSSQVLEDGQYLGPYSEIEFWDGRKENLQCIYAQLKEPKVVRMAKILEKVNSCYLPSFKNMFRDVVAALAEAQDITLHLAPLQKHFEYLEQADFPDLYPLLHPLIHTVCLVWNHSKYYSSPSKIIVLIQKICNLLIDMCTHYLDPSNIFKSELEESLEKVNTSFKVLNHFLRIYQDYRTNMSQYLTNVKVNAWAFPDRRIFERFNLFLARLTVIKEFFETSQEFFKLEKIEMGGVRGRMYGVQVTNIHQEFLELYGSFANKTYDALDPTSEEFVQDYSHFKEKIHDLDQRLGAVVCLSFEDCTSIEAIFKLLQMFGSLLERPVVKKDFTPYHSRIVQLLEAEIDMAKKIYDQQLEIMSLNGKANVHKNMPPIAGTVRWIRELRYRISSLITGFKQFENIIKQDEWTEYLLKKFNEMSNLLI</sequence>
<dbReference type="PANTHER" id="PTHR46532:SF11">
    <property type="entry name" value="DYNEIN AXONEMAL HEAVY CHAIN 12"/>
    <property type="match status" value="1"/>
</dbReference>
<evidence type="ECO:0000259" key="1">
    <source>
        <dbReference type="Pfam" id="PF08385"/>
    </source>
</evidence>